<dbReference type="GO" id="GO:0046872">
    <property type="term" value="F:metal ion binding"/>
    <property type="evidence" value="ECO:0007669"/>
    <property type="project" value="UniProtKB-KW"/>
</dbReference>
<dbReference type="PANTHER" id="PTHR11905">
    <property type="entry name" value="ADAM A DISINTEGRIN AND METALLOPROTEASE DOMAIN"/>
    <property type="match status" value="1"/>
</dbReference>
<dbReference type="PANTHER" id="PTHR11905:SF249">
    <property type="entry name" value="SOL NARAE, ISOFORM C"/>
    <property type="match status" value="1"/>
</dbReference>
<comment type="caution">
    <text evidence="1">Lacks conserved residue(s) required for the propagation of feature annotation.</text>
</comment>
<sequence>MNSGNVMLTKVIMKIVITLLLLNVFSFAASRVSLNHQAMFSSRSVLVGPNTPIYLLRTEDSELMVEKKINIFNHIPFRVENDTLFIEVLVFIDYDMTIMEEYDTEEKIIEHVLTMWDRVDETYQHLKKTNIKINLAGIVIPKDSGVFNFFYKHDIDRLTVPAINYGKVMDDMGRWLYNHTDIFPSDSYDAFMISTDSPDVDHGIGNLVGGTAMTYGACRTERYRRMTSRGGIIHDVDDFSYRHAVHELAHLIGIDHDQDTQCSNDTNTVMQAHNDGCTTTWSSCSENSFLERYGKNWFPCLANIPKHFSLIIV</sequence>
<dbReference type="GO" id="GO:0004222">
    <property type="term" value="F:metalloendopeptidase activity"/>
    <property type="evidence" value="ECO:0007669"/>
    <property type="project" value="InterPro"/>
</dbReference>
<feature type="binding site" evidence="1">
    <location>
        <position position="250"/>
    </location>
    <ligand>
        <name>Zn(2+)</name>
        <dbReference type="ChEBI" id="CHEBI:29105"/>
        <note>catalytic</note>
    </ligand>
</feature>
<dbReference type="PROSITE" id="PS50215">
    <property type="entry name" value="ADAM_MEPRO"/>
    <property type="match status" value="1"/>
</dbReference>
<comment type="caution">
    <text evidence="3">The sequence shown here is derived from an EMBL/GenBank/DDBJ whole genome shotgun (WGS) entry which is preliminary data.</text>
</comment>
<keyword evidence="1" id="KW-0862">Zinc</keyword>
<dbReference type="EMBL" id="JAHXZJ010001864">
    <property type="protein sequence ID" value="KAH0548746.1"/>
    <property type="molecule type" value="Genomic_DNA"/>
</dbReference>
<feature type="active site" evidence="1">
    <location>
        <position position="247"/>
    </location>
</feature>
<reference evidence="3 4" key="1">
    <citation type="journal article" date="2021" name="J. Hered.">
        <title>A chromosome-level genome assembly of the parasitoid wasp, Cotesia glomerata (Hymenoptera: Braconidae).</title>
        <authorList>
            <person name="Pinto B.J."/>
            <person name="Weis J.J."/>
            <person name="Gamble T."/>
            <person name="Ode P.J."/>
            <person name="Paul R."/>
            <person name="Zaspel J.M."/>
        </authorList>
    </citation>
    <scope>NUCLEOTIDE SEQUENCE [LARGE SCALE GENOMIC DNA]</scope>
    <source>
        <strain evidence="3">CgM1</strain>
    </source>
</reference>
<dbReference type="SUPFAM" id="SSF55486">
    <property type="entry name" value="Metalloproteases ('zincins'), catalytic domain"/>
    <property type="match status" value="1"/>
</dbReference>
<accession>A0AAV7I8Y8</accession>
<dbReference type="AlphaFoldDB" id="A0AAV7I8Y8"/>
<evidence type="ECO:0000313" key="3">
    <source>
        <dbReference type="EMBL" id="KAH0548746.1"/>
    </source>
</evidence>
<dbReference type="GO" id="GO:0006509">
    <property type="term" value="P:membrane protein ectodomain proteolysis"/>
    <property type="evidence" value="ECO:0007669"/>
    <property type="project" value="TreeGrafter"/>
</dbReference>
<protein>
    <recommendedName>
        <fullName evidence="2">Peptidase M12B domain-containing protein</fullName>
    </recommendedName>
</protein>
<keyword evidence="1" id="KW-0479">Metal-binding</keyword>
<organism evidence="3 4">
    <name type="scientific">Cotesia glomerata</name>
    <name type="common">Lepidopteran parasitic wasp</name>
    <name type="synonym">Apanteles glomeratus</name>
    <dbReference type="NCBI Taxonomy" id="32391"/>
    <lineage>
        <taxon>Eukaryota</taxon>
        <taxon>Metazoa</taxon>
        <taxon>Ecdysozoa</taxon>
        <taxon>Arthropoda</taxon>
        <taxon>Hexapoda</taxon>
        <taxon>Insecta</taxon>
        <taxon>Pterygota</taxon>
        <taxon>Neoptera</taxon>
        <taxon>Endopterygota</taxon>
        <taxon>Hymenoptera</taxon>
        <taxon>Apocrita</taxon>
        <taxon>Ichneumonoidea</taxon>
        <taxon>Braconidae</taxon>
        <taxon>Microgastrinae</taxon>
        <taxon>Cotesia</taxon>
    </lineage>
</organism>
<dbReference type="Proteomes" id="UP000826195">
    <property type="component" value="Unassembled WGS sequence"/>
</dbReference>
<proteinExistence type="predicted"/>
<dbReference type="InterPro" id="IPR024079">
    <property type="entry name" value="MetalloPept_cat_dom_sf"/>
</dbReference>
<feature type="binding site" evidence="1">
    <location>
        <position position="246"/>
    </location>
    <ligand>
        <name>Zn(2+)</name>
        <dbReference type="ChEBI" id="CHEBI:29105"/>
        <note>catalytic</note>
    </ligand>
</feature>
<name>A0AAV7I8Y8_COTGL</name>
<evidence type="ECO:0000259" key="2">
    <source>
        <dbReference type="PROSITE" id="PS50215"/>
    </source>
</evidence>
<gene>
    <name evidence="3" type="ORF">KQX54_002038</name>
</gene>
<dbReference type="InterPro" id="IPR001590">
    <property type="entry name" value="Peptidase_M12B"/>
</dbReference>
<evidence type="ECO:0000313" key="4">
    <source>
        <dbReference type="Proteomes" id="UP000826195"/>
    </source>
</evidence>
<dbReference type="Pfam" id="PF01421">
    <property type="entry name" value="Reprolysin"/>
    <property type="match status" value="1"/>
</dbReference>
<evidence type="ECO:0000256" key="1">
    <source>
        <dbReference type="PROSITE-ProRule" id="PRU00276"/>
    </source>
</evidence>
<dbReference type="Gene3D" id="3.40.390.10">
    <property type="entry name" value="Collagenase (Catalytic Domain)"/>
    <property type="match status" value="1"/>
</dbReference>
<keyword evidence="4" id="KW-1185">Reference proteome</keyword>
<feature type="binding site" evidence="1">
    <location>
        <position position="256"/>
    </location>
    <ligand>
        <name>Zn(2+)</name>
        <dbReference type="ChEBI" id="CHEBI:29105"/>
        <note>catalytic</note>
    </ligand>
</feature>
<feature type="domain" description="Peptidase M12B" evidence="2">
    <location>
        <begin position="84"/>
        <end position="305"/>
    </location>
</feature>